<protein>
    <submittedName>
        <fullName evidence="2">Uncharacterized protein</fullName>
    </submittedName>
</protein>
<dbReference type="HOGENOM" id="CLU_2317016_0_0_5"/>
<name>L0KJP8_MESAW</name>
<feature type="region of interest" description="Disordered" evidence="1">
    <location>
        <begin position="75"/>
        <end position="99"/>
    </location>
</feature>
<evidence type="ECO:0000313" key="2">
    <source>
        <dbReference type="EMBL" id="AGB44755.1"/>
    </source>
</evidence>
<dbReference type="AlphaFoldDB" id="L0KJP8"/>
<reference evidence="3" key="1">
    <citation type="submission" date="2012-02" db="EMBL/GenBank/DDBJ databases">
        <title>Complete sequence of Mesorhizobium australicum WSM2073.</title>
        <authorList>
            <person name="Lucas S."/>
            <person name="Han J."/>
            <person name="Lapidus A."/>
            <person name="Cheng J.-F."/>
            <person name="Goodwin L."/>
            <person name="Pitluck S."/>
            <person name="Peters L."/>
            <person name="Gu W."/>
            <person name="Detter J.C."/>
            <person name="Han C."/>
            <person name="Tapia R."/>
            <person name="Land M."/>
            <person name="Hauser L."/>
            <person name="Kyrpides N."/>
            <person name="Ivanova N."/>
            <person name="Pagani I."/>
            <person name="Reeve W.G."/>
            <person name="Howieson J.G."/>
            <person name="Tiwari R.P."/>
            <person name="O'Hara G.W."/>
            <person name="Atkins C.A."/>
            <person name="Ronson C.W."/>
            <person name="Nandasena K.G."/>
            <person name="Woyke T."/>
        </authorList>
    </citation>
    <scope>NUCLEOTIDE SEQUENCE [LARGE SCALE GENOMIC DNA]</scope>
    <source>
        <strain evidence="3">LMG 24608 / HAMBI 3006 / WSM2073</strain>
    </source>
</reference>
<accession>L0KJP8</accession>
<sequence length="99" mass="10073">MPVALPCLGLANAGAVTLDPSVAVTDPATLQALERGGLSISHLLGPTLGLTRDADNSSQFSVPALASVRDTVKREISDEPKTSEGNWAGPAVLSNAEPP</sequence>
<dbReference type="KEGG" id="mam:Mesau_02321"/>
<evidence type="ECO:0000256" key="1">
    <source>
        <dbReference type="SAM" id="MobiDB-lite"/>
    </source>
</evidence>
<proteinExistence type="predicted"/>
<organism evidence="2 3">
    <name type="scientific">Mesorhizobium australicum (strain HAMBI 3006 / LMG 24608 / WSM2073)</name>
    <dbReference type="NCBI Taxonomy" id="754035"/>
    <lineage>
        <taxon>Bacteria</taxon>
        <taxon>Pseudomonadati</taxon>
        <taxon>Pseudomonadota</taxon>
        <taxon>Alphaproteobacteria</taxon>
        <taxon>Hyphomicrobiales</taxon>
        <taxon>Phyllobacteriaceae</taxon>
        <taxon>Mesorhizobium</taxon>
    </lineage>
</organism>
<gene>
    <name evidence="2" type="ordered locus">Mesau_02321</name>
</gene>
<dbReference type="Proteomes" id="UP000010998">
    <property type="component" value="Chromosome"/>
</dbReference>
<keyword evidence="3" id="KW-1185">Reference proteome</keyword>
<evidence type="ECO:0000313" key="3">
    <source>
        <dbReference type="Proteomes" id="UP000010998"/>
    </source>
</evidence>
<dbReference type="EMBL" id="CP003358">
    <property type="protein sequence ID" value="AGB44755.1"/>
    <property type="molecule type" value="Genomic_DNA"/>
</dbReference>